<evidence type="ECO:0000256" key="1">
    <source>
        <dbReference type="SAM" id="SignalP"/>
    </source>
</evidence>
<reference evidence="3" key="1">
    <citation type="submission" date="2022-11" db="UniProtKB">
        <authorList>
            <consortium name="WormBaseParasite"/>
        </authorList>
    </citation>
    <scope>IDENTIFICATION</scope>
</reference>
<feature type="signal peptide" evidence="1">
    <location>
        <begin position="1"/>
        <end position="26"/>
    </location>
</feature>
<evidence type="ECO:0000313" key="3">
    <source>
        <dbReference type="WBParaSite" id="nRc.2.0.1.t28514-RA"/>
    </source>
</evidence>
<evidence type="ECO:0000313" key="2">
    <source>
        <dbReference type="Proteomes" id="UP000887565"/>
    </source>
</evidence>
<dbReference type="AlphaFoldDB" id="A0A915JQH8"/>
<organism evidence="2 3">
    <name type="scientific">Romanomermis culicivorax</name>
    <name type="common">Nematode worm</name>
    <dbReference type="NCBI Taxonomy" id="13658"/>
    <lineage>
        <taxon>Eukaryota</taxon>
        <taxon>Metazoa</taxon>
        <taxon>Ecdysozoa</taxon>
        <taxon>Nematoda</taxon>
        <taxon>Enoplea</taxon>
        <taxon>Dorylaimia</taxon>
        <taxon>Mermithida</taxon>
        <taxon>Mermithoidea</taxon>
        <taxon>Mermithidae</taxon>
        <taxon>Romanomermis</taxon>
    </lineage>
</organism>
<feature type="chain" id="PRO_5037724704" evidence="1">
    <location>
        <begin position="27"/>
        <end position="181"/>
    </location>
</feature>
<name>A0A915JQH8_ROMCU</name>
<keyword evidence="1" id="KW-0732">Signal</keyword>
<keyword evidence="2" id="KW-1185">Reference proteome</keyword>
<dbReference type="WBParaSite" id="nRc.2.0.1.t28514-RA">
    <property type="protein sequence ID" value="nRc.2.0.1.t28514-RA"/>
    <property type="gene ID" value="nRc.2.0.1.g28514"/>
</dbReference>
<sequence length="181" mass="19933">MRAAPHFESTSLALIFISFFTSLVKTNDGTRTFSMFELSRFSAHTSYQWEFIVTNCALFVSYFDPQNSGRSGRLAGILSNDTQCVSKGRSPKTKCVQVTQSPAVCRNLSSGSGVFLQVNGFPYLVGVLAVDQACSEEMPTLIPFYDVCNDIQNIQKPAVVESESRTTNSVGSWSHPDITYV</sequence>
<protein>
    <submittedName>
        <fullName evidence="3">Uncharacterized protein</fullName>
    </submittedName>
</protein>
<dbReference type="Proteomes" id="UP000887565">
    <property type="component" value="Unplaced"/>
</dbReference>
<proteinExistence type="predicted"/>
<accession>A0A915JQH8</accession>